<dbReference type="InterPro" id="IPR036693">
    <property type="entry name" value="TF_LuxR_autoind-bd_dom_sf"/>
</dbReference>
<dbReference type="GO" id="GO:0003677">
    <property type="term" value="F:DNA binding"/>
    <property type="evidence" value="ECO:0007669"/>
    <property type="project" value="UniProtKB-KW"/>
</dbReference>
<dbReference type="SUPFAM" id="SSF75516">
    <property type="entry name" value="Pheromone-binding domain of LuxR-like quorum-sensing transcription factors"/>
    <property type="match status" value="1"/>
</dbReference>
<keyword evidence="6" id="KW-1185">Reference proteome</keyword>
<dbReference type="PANTHER" id="PTHR44688:SF16">
    <property type="entry name" value="DNA-BINDING TRANSCRIPTIONAL ACTIVATOR DEVR_DOSR"/>
    <property type="match status" value="1"/>
</dbReference>
<protein>
    <submittedName>
        <fullName evidence="5">DNA-binding CsgD family transcriptional regulator</fullName>
    </submittedName>
</protein>
<dbReference type="InterPro" id="IPR036388">
    <property type="entry name" value="WH-like_DNA-bd_sf"/>
</dbReference>
<dbReference type="CDD" id="cd06170">
    <property type="entry name" value="LuxR_C_like"/>
    <property type="match status" value="1"/>
</dbReference>
<dbReference type="PROSITE" id="PS50043">
    <property type="entry name" value="HTH_LUXR_2"/>
    <property type="match status" value="1"/>
</dbReference>
<accession>A0A397PGE9</accession>
<dbReference type="InterPro" id="IPR016032">
    <property type="entry name" value="Sig_transdc_resp-reg_C-effctor"/>
</dbReference>
<dbReference type="Gene3D" id="3.30.450.80">
    <property type="entry name" value="Transcription factor LuxR-like, autoinducer-binding domain"/>
    <property type="match status" value="1"/>
</dbReference>
<keyword evidence="3" id="KW-0804">Transcription</keyword>
<dbReference type="PANTHER" id="PTHR44688">
    <property type="entry name" value="DNA-BINDING TRANSCRIPTIONAL ACTIVATOR DEVR_DOSR"/>
    <property type="match status" value="1"/>
</dbReference>
<evidence type="ECO:0000313" key="6">
    <source>
        <dbReference type="Proteomes" id="UP000266568"/>
    </source>
</evidence>
<evidence type="ECO:0000259" key="4">
    <source>
        <dbReference type="PROSITE" id="PS50043"/>
    </source>
</evidence>
<evidence type="ECO:0000256" key="1">
    <source>
        <dbReference type="ARBA" id="ARBA00023015"/>
    </source>
</evidence>
<name>A0A397PGE9_9SPHN</name>
<proteinExistence type="predicted"/>
<dbReference type="OrthoDB" id="3679796at2"/>
<dbReference type="AlphaFoldDB" id="A0A397PGE9"/>
<gene>
    <name evidence="5" type="ORF">DFR49_0874</name>
</gene>
<evidence type="ECO:0000256" key="3">
    <source>
        <dbReference type="ARBA" id="ARBA00023163"/>
    </source>
</evidence>
<dbReference type="InterPro" id="IPR000792">
    <property type="entry name" value="Tscrpt_reg_LuxR_C"/>
</dbReference>
<feature type="domain" description="HTH luxR-type" evidence="4">
    <location>
        <begin position="197"/>
        <end position="262"/>
    </location>
</feature>
<dbReference type="SUPFAM" id="SSF46894">
    <property type="entry name" value="C-terminal effector domain of the bipartite response regulators"/>
    <property type="match status" value="1"/>
</dbReference>
<keyword evidence="1" id="KW-0805">Transcription regulation</keyword>
<dbReference type="EMBL" id="QXDC01000002">
    <property type="protein sequence ID" value="RIA46335.1"/>
    <property type="molecule type" value="Genomic_DNA"/>
</dbReference>
<dbReference type="SMART" id="SM00421">
    <property type="entry name" value="HTH_LUXR"/>
    <property type="match status" value="1"/>
</dbReference>
<dbReference type="Pfam" id="PF03472">
    <property type="entry name" value="Autoind_bind"/>
    <property type="match status" value="1"/>
</dbReference>
<dbReference type="InterPro" id="IPR005143">
    <property type="entry name" value="TF_LuxR_autoind-bd_dom"/>
</dbReference>
<dbReference type="PRINTS" id="PR00038">
    <property type="entry name" value="HTHLUXR"/>
</dbReference>
<keyword evidence="2 5" id="KW-0238">DNA-binding</keyword>
<dbReference type="Proteomes" id="UP000266568">
    <property type="component" value="Unassembled WGS sequence"/>
</dbReference>
<dbReference type="Gene3D" id="1.10.10.10">
    <property type="entry name" value="Winged helix-like DNA-binding domain superfamily/Winged helix DNA-binding domain"/>
    <property type="match status" value="1"/>
</dbReference>
<dbReference type="GO" id="GO:0006355">
    <property type="term" value="P:regulation of DNA-templated transcription"/>
    <property type="evidence" value="ECO:0007669"/>
    <property type="project" value="InterPro"/>
</dbReference>
<comment type="caution">
    <text evidence="5">The sequence shown here is derived from an EMBL/GenBank/DDBJ whole genome shotgun (WGS) entry which is preliminary data.</text>
</comment>
<organism evidence="5 6">
    <name type="scientific">Hephaestia caeni</name>
    <dbReference type="NCBI Taxonomy" id="645617"/>
    <lineage>
        <taxon>Bacteria</taxon>
        <taxon>Pseudomonadati</taxon>
        <taxon>Pseudomonadota</taxon>
        <taxon>Alphaproteobacteria</taxon>
        <taxon>Sphingomonadales</taxon>
        <taxon>Sphingomonadaceae</taxon>
        <taxon>Hephaestia</taxon>
    </lineage>
</organism>
<dbReference type="Pfam" id="PF00196">
    <property type="entry name" value="GerE"/>
    <property type="match status" value="1"/>
</dbReference>
<evidence type="ECO:0000256" key="2">
    <source>
        <dbReference type="ARBA" id="ARBA00023125"/>
    </source>
</evidence>
<reference evidence="5 6" key="1">
    <citation type="submission" date="2018-08" db="EMBL/GenBank/DDBJ databases">
        <title>Genomic Encyclopedia of Type Strains, Phase IV (KMG-IV): sequencing the most valuable type-strain genomes for metagenomic binning, comparative biology and taxonomic classification.</title>
        <authorList>
            <person name="Goeker M."/>
        </authorList>
    </citation>
    <scope>NUCLEOTIDE SEQUENCE [LARGE SCALE GENOMIC DNA]</scope>
    <source>
        <strain evidence="5 6">DSM 25527</strain>
    </source>
</reference>
<evidence type="ECO:0000313" key="5">
    <source>
        <dbReference type="EMBL" id="RIA46335.1"/>
    </source>
</evidence>
<sequence length="266" mass="28387">MLAGGALQRQFYHGSCVLDASWAACLVGGGMSVMAIGPIEDCASAENLGDWLARFASEMGFDGGRYVHIGHRVQGTAKAEAQPLRFLSTLGSGLDAWRAGDPALPKIVHAFTPFLWSAEDDLSRPDRQRGWLSVERLRGVKAGVAIPIHDYLSGPAYISFFGAIENQLAVMLGSRSHQMIALAIDFHCKAKELLPLRPGYSGLLTDREISCLRHAAAGATLVETAASLGIAARTVELYFARATRKLGATNRINAVAIAVGSGLIRL</sequence>